<gene>
    <name evidence="2" type="ORF">C7437_101626</name>
</gene>
<keyword evidence="3" id="KW-1185">Reference proteome</keyword>
<dbReference type="RefSeq" id="WP_111438153.1">
    <property type="nucleotide sequence ID" value="NZ_QKZI01000001.1"/>
</dbReference>
<keyword evidence="1" id="KW-0175">Coiled coil</keyword>
<dbReference type="EMBL" id="QKZI01000001">
    <property type="protein sequence ID" value="PZX07509.1"/>
    <property type="molecule type" value="Genomic_DNA"/>
</dbReference>
<evidence type="ECO:0008006" key="4">
    <source>
        <dbReference type="Google" id="ProtNLM"/>
    </source>
</evidence>
<reference evidence="2 3" key="1">
    <citation type="submission" date="2018-06" db="EMBL/GenBank/DDBJ databases">
        <title>Genomic Encyclopedia of Type Strains, Phase IV (KMG-IV): sequencing the most valuable type-strain genomes for metagenomic binning, comparative biology and taxonomic classification.</title>
        <authorList>
            <person name="Goeker M."/>
        </authorList>
    </citation>
    <scope>NUCLEOTIDE SEQUENCE [LARGE SCALE GENOMIC DNA]</scope>
    <source>
        <strain evidence="2 3">DSM 5</strain>
    </source>
</reference>
<comment type="caution">
    <text evidence="2">The sequence shown here is derived from an EMBL/GenBank/DDBJ whole genome shotgun (WGS) entry which is preliminary data.</text>
</comment>
<proteinExistence type="predicted"/>
<evidence type="ECO:0000313" key="3">
    <source>
        <dbReference type="Proteomes" id="UP000248646"/>
    </source>
</evidence>
<name>A0A2W7NAH1_9BACI</name>
<accession>A0A2W7NAH1</accession>
<organism evidence="2 3">
    <name type="scientific">Psychrobacillus insolitus</name>
    <dbReference type="NCBI Taxonomy" id="1461"/>
    <lineage>
        <taxon>Bacteria</taxon>
        <taxon>Bacillati</taxon>
        <taxon>Bacillota</taxon>
        <taxon>Bacilli</taxon>
        <taxon>Bacillales</taxon>
        <taxon>Bacillaceae</taxon>
        <taxon>Psychrobacillus</taxon>
    </lineage>
</organism>
<dbReference type="Proteomes" id="UP000248646">
    <property type="component" value="Unassembled WGS sequence"/>
</dbReference>
<dbReference type="OrthoDB" id="1902246at2"/>
<evidence type="ECO:0000313" key="2">
    <source>
        <dbReference type="EMBL" id="PZX07509.1"/>
    </source>
</evidence>
<dbReference type="AlphaFoldDB" id="A0A2W7NAH1"/>
<feature type="coiled-coil region" evidence="1">
    <location>
        <begin position="134"/>
        <end position="279"/>
    </location>
</feature>
<evidence type="ECO:0000256" key="1">
    <source>
        <dbReference type="SAM" id="Coils"/>
    </source>
</evidence>
<sequence>MADKTFGVKVSDEVYDKVKLVIEANGITAKDWFEKAVSLYEINAIKQGSSDYTQDLSELEHHTTRIYELIANMIQRSISLKDHAVKEYVDKLISKESIIVDLQQKLAAANEGVKTSVEELEKVKESDIIQQLQLEEARKVSENNQLLIEEYKEKNDTLSGLVARYKSHDTENNELKEQLNTLQVNTKKQLVEIHSQADTFNKKATRAEETAERLKEQHAEALQMLEDKKDLERDKAILELERTYQTRNVEMNDQYNEKIRALYDELATARKTNDALRQSNEVETKELAK</sequence>
<protein>
    <recommendedName>
        <fullName evidence="4">Plasmid replication DNA-binding protein KfrA</fullName>
    </recommendedName>
</protein>